<dbReference type="AlphaFoldDB" id="A0A2N9FYN0"/>
<evidence type="ECO:0000313" key="2">
    <source>
        <dbReference type="EMBL" id="SPC92190.1"/>
    </source>
</evidence>
<sequence>MRPEPAAPRACGPRLANTMGGKASRVLRTDPSSSGSGYSGSWRAFLDFHECGAQFSERPKGVSVSDDDEEDTEGRIVVVLGLGLVTWRKWGLVVLETSSTH</sequence>
<protein>
    <submittedName>
        <fullName evidence="2">Uncharacterized protein</fullName>
    </submittedName>
</protein>
<proteinExistence type="predicted"/>
<dbReference type="EMBL" id="OIVN01001288">
    <property type="protein sequence ID" value="SPC92190.1"/>
    <property type="molecule type" value="Genomic_DNA"/>
</dbReference>
<name>A0A2N9FYN0_FAGSY</name>
<organism evidence="2">
    <name type="scientific">Fagus sylvatica</name>
    <name type="common">Beechnut</name>
    <dbReference type="NCBI Taxonomy" id="28930"/>
    <lineage>
        <taxon>Eukaryota</taxon>
        <taxon>Viridiplantae</taxon>
        <taxon>Streptophyta</taxon>
        <taxon>Embryophyta</taxon>
        <taxon>Tracheophyta</taxon>
        <taxon>Spermatophyta</taxon>
        <taxon>Magnoliopsida</taxon>
        <taxon>eudicotyledons</taxon>
        <taxon>Gunneridae</taxon>
        <taxon>Pentapetalae</taxon>
        <taxon>rosids</taxon>
        <taxon>fabids</taxon>
        <taxon>Fagales</taxon>
        <taxon>Fagaceae</taxon>
        <taxon>Fagus</taxon>
    </lineage>
</organism>
<evidence type="ECO:0000256" key="1">
    <source>
        <dbReference type="SAM" id="MobiDB-lite"/>
    </source>
</evidence>
<accession>A0A2N9FYN0</accession>
<gene>
    <name evidence="2" type="ORF">FSB_LOCUS20072</name>
</gene>
<feature type="region of interest" description="Disordered" evidence="1">
    <location>
        <begin position="1"/>
        <end position="38"/>
    </location>
</feature>
<reference evidence="2" key="1">
    <citation type="submission" date="2018-02" db="EMBL/GenBank/DDBJ databases">
        <authorList>
            <person name="Cohen D.B."/>
            <person name="Kent A.D."/>
        </authorList>
    </citation>
    <scope>NUCLEOTIDE SEQUENCE</scope>
</reference>